<dbReference type="InterPro" id="IPR001878">
    <property type="entry name" value="Znf_CCHC"/>
</dbReference>
<dbReference type="GO" id="GO:0008270">
    <property type="term" value="F:zinc ion binding"/>
    <property type="evidence" value="ECO:0007669"/>
    <property type="project" value="UniProtKB-KW"/>
</dbReference>
<evidence type="ECO:0000313" key="4">
    <source>
        <dbReference type="EnsemblPlants" id="KRH00162"/>
    </source>
</evidence>
<feature type="domain" description="CCHC-type" evidence="2">
    <location>
        <begin position="87"/>
        <end position="100"/>
    </location>
</feature>
<reference evidence="3 4" key="1">
    <citation type="journal article" date="2010" name="Nature">
        <title>Genome sequence of the palaeopolyploid soybean.</title>
        <authorList>
            <person name="Schmutz J."/>
            <person name="Cannon S.B."/>
            <person name="Schlueter J."/>
            <person name="Ma J."/>
            <person name="Mitros T."/>
            <person name="Nelson W."/>
            <person name="Hyten D.L."/>
            <person name="Song Q."/>
            <person name="Thelen J.J."/>
            <person name="Cheng J."/>
            <person name="Xu D."/>
            <person name="Hellsten U."/>
            <person name="May G.D."/>
            <person name="Yu Y."/>
            <person name="Sakurai T."/>
            <person name="Umezawa T."/>
            <person name="Bhattacharyya M.K."/>
            <person name="Sandhu D."/>
            <person name="Valliyodan B."/>
            <person name="Lindquist E."/>
            <person name="Peto M."/>
            <person name="Grant D."/>
            <person name="Shu S."/>
            <person name="Goodstein D."/>
            <person name="Barry K."/>
            <person name="Futrell-Griggs M."/>
            <person name="Abernathy B."/>
            <person name="Du J."/>
            <person name="Tian Z."/>
            <person name="Zhu L."/>
            <person name="Gill N."/>
            <person name="Joshi T."/>
            <person name="Libault M."/>
            <person name="Sethuraman A."/>
            <person name="Zhang X.-C."/>
            <person name="Shinozaki K."/>
            <person name="Nguyen H.T."/>
            <person name="Wing R.A."/>
            <person name="Cregan P."/>
            <person name="Specht J."/>
            <person name="Grimwood J."/>
            <person name="Rokhsar D."/>
            <person name="Stacey G."/>
            <person name="Shoemaker R.C."/>
            <person name="Jackson S.A."/>
        </authorList>
    </citation>
    <scope>NUCLEOTIDE SEQUENCE</scope>
    <source>
        <strain evidence="4">cv. Williams 82</strain>
        <tissue evidence="3">Callus</tissue>
    </source>
</reference>
<dbReference type="InParanoid" id="A0A0R0FA40"/>
<dbReference type="EnsemblPlants" id="KRH00162">
    <property type="protein sequence ID" value="KRH00162"/>
    <property type="gene ID" value="GLYMA_18G197000"/>
</dbReference>
<dbReference type="InterPro" id="IPR040256">
    <property type="entry name" value="At4g02000-like"/>
</dbReference>
<name>A0A0R0FA40_SOYBN</name>
<dbReference type="Gramene" id="KRH00162">
    <property type="protein sequence ID" value="KRH00162"/>
    <property type="gene ID" value="GLYMA_18G197000"/>
</dbReference>
<evidence type="ECO:0000313" key="3">
    <source>
        <dbReference type="EMBL" id="KRH00162.1"/>
    </source>
</evidence>
<dbReference type="PANTHER" id="PTHR31286:SF171">
    <property type="entry name" value="CCHC-TYPE DOMAIN-CONTAINING PROTEIN"/>
    <property type="match status" value="1"/>
</dbReference>
<evidence type="ECO:0000313" key="5">
    <source>
        <dbReference type="Proteomes" id="UP000008827"/>
    </source>
</evidence>
<gene>
    <name evidence="3" type="ORF">GLYMA_18G197000</name>
</gene>
<evidence type="ECO:0000256" key="1">
    <source>
        <dbReference type="PROSITE-ProRule" id="PRU00047"/>
    </source>
</evidence>
<dbReference type="GO" id="GO:0003676">
    <property type="term" value="F:nucleic acid binding"/>
    <property type="evidence" value="ECO:0007669"/>
    <property type="project" value="InterPro"/>
</dbReference>
<evidence type="ECO:0000259" key="2">
    <source>
        <dbReference type="PROSITE" id="PS50158"/>
    </source>
</evidence>
<reference evidence="4" key="2">
    <citation type="submission" date="2018-02" db="UniProtKB">
        <authorList>
            <consortium name="EnsemblPlants"/>
        </authorList>
    </citation>
    <scope>IDENTIFICATION</scope>
    <source>
        <strain evidence="4">Williams 82</strain>
    </source>
</reference>
<keyword evidence="5" id="KW-1185">Reference proteome</keyword>
<keyword evidence="1" id="KW-0862">Zinc</keyword>
<accession>A0A0R0FA40</accession>
<dbReference type="Proteomes" id="UP000008827">
    <property type="component" value="Chromosome 18"/>
</dbReference>
<protein>
    <recommendedName>
        <fullName evidence="2">CCHC-type domain-containing protein</fullName>
    </recommendedName>
</protein>
<keyword evidence="1" id="KW-0863">Zinc-finger</keyword>
<keyword evidence="1" id="KW-0479">Metal-binding</keyword>
<organism evidence="3">
    <name type="scientific">Glycine max</name>
    <name type="common">Soybean</name>
    <name type="synonym">Glycine hispida</name>
    <dbReference type="NCBI Taxonomy" id="3847"/>
    <lineage>
        <taxon>Eukaryota</taxon>
        <taxon>Viridiplantae</taxon>
        <taxon>Streptophyta</taxon>
        <taxon>Embryophyta</taxon>
        <taxon>Tracheophyta</taxon>
        <taxon>Spermatophyta</taxon>
        <taxon>Magnoliopsida</taxon>
        <taxon>eudicotyledons</taxon>
        <taxon>Gunneridae</taxon>
        <taxon>Pentapetalae</taxon>
        <taxon>rosids</taxon>
        <taxon>fabids</taxon>
        <taxon>Fabales</taxon>
        <taxon>Fabaceae</taxon>
        <taxon>Papilionoideae</taxon>
        <taxon>50 kb inversion clade</taxon>
        <taxon>NPAAA clade</taxon>
        <taxon>indigoferoid/millettioid clade</taxon>
        <taxon>Phaseoleae</taxon>
        <taxon>Glycine</taxon>
        <taxon>Glycine subgen. Soja</taxon>
    </lineage>
</organism>
<dbReference type="PROSITE" id="PS50158">
    <property type="entry name" value="ZF_CCHC"/>
    <property type="match status" value="1"/>
</dbReference>
<reference evidence="3" key="3">
    <citation type="submission" date="2018-07" db="EMBL/GenBank/DDBJ databases">
        <title>WGS assembly of Glycine max.</title>
        <authorList>
            <person name="Schmutz J."/>
            <person name="Cannon S."/>
            <person name="Schlueter J."/>
            <person name="Ma J."/>
            <person name="Mitros T."/>
            <person name="Nelson W."/>
            <person name="Hyten D."/>
            <person name="Song Q."/>
            <person name="Thelen J."/>
            <person name="Cheng J."/>
            <person name="Xu D."/>
            <person name="Hellsten U."/>
            <person name="May G."/>
            <person name="Yu Y."/>
            <person name="Sakurai T."/>
            <person name="Umezawa T."/>
            <person name="Bhattacharyya M."/>
            <person name="Sandhu D."/>
            <person name="Valliyodan B."/>
            <person name="Lindquist E."/>
            <person name="Peto M."/>
            <person name="Grant D."/>
            <person name="Shu S."/>
            <person name="Goodstein D."/>
            <person name="Barry K."/>
            <person name="Futrell-Griggs M."/>
            <person name="Abernathy B."/>
            <person name="Du J."/>
            <person name="Tian Z."/>
            <person name="Zhu L."/>
            <person name="Gill N."/>
            <person name="Joshi T."/>
            <person name="Libault M."/>
            <person name="Sethuraman A."/>
            <person name="Zhang X."/>
            <person name="Shinozaki K."/>
            <person name="Nguyen H."/>
            <person name="Wing R."/>
            <person name="Cregan P."/>
            <person name="Specht J."/>
            <person name="Grimwood J."/>
            <person name="Rokhsar D."/>
            <person name="Stacey G."/>
            <person name="Shoemaker R."/>
            <person name="Jackson S."/>
        </authorList>
    </citation>
    <scope>NUCLEOTIDE SEQUENCE</scope>
    <source>
        <tissue evidence="3">Callus</tissue>
    </source>
</reference>
<dbReference type="PANTHER" id="PTHR31286">
    <property type="entry name" value="GLYCINE-RICH CELL WALL STRUCTURAL PROTEIN 1.8-LIKE"/>
    <property type="match status" value="1"/>
</dbReference>
<sequence>MYGVYGGLDNMDIDNRLYMVKYDFEDNKEKFNFQLAMTSAVGKSIKVDTNTVKVTRGRFAHICVEIDLTHIVVGKCKVQYVGLRIICRQCGCYGHLARNCSSNMVKTLIKLPPNKKKLGESMSERVW</sequence>
<dbReference type="AlphaFoldDB" id="A0A0R0FA40"/>
<dbReference type="EMBL" id="CM000851">
    <property type="protein sequence ID" value="KRH00162.1"/>
    <property type="molecule type" value="Genomic_DNA"/>
</dbReference>
<proteinExistence type="predicted"/>